<gene>
    <name evidence="2" type="ORF">OU798_22115</name>
</gene>
<keyword evidence="1" id="KW-0732">Signal</keyword>
<reference evidence="2" key="1">
    <citation type="submission" date="2022-11" db="EMBL/GenBank/DDBJ databases">
        <title>Marilongibacter aestuarii gen. nov., sp. nov., isolated from tidal flat sediment.</title>
        <authorList>
            <person name="Jiayan W."/>
        </authorList>
    </citation>
    <scope>NUCLEOTIDE SEQUENCE</scope>
    <source>
        <strain evidence="2">Z1-6</strain>
    </source>
</reference>
<protein>
    <submittedName>
        <fullName evidence="2">DUF4861 family protein</fullName>
    </submittedName>
</protein>
<proteinExistence type="predicted"/>
<dbReference type="InterPro" id="IPR032342">
    <property type="entry name" value="DUF4861"/>
</dbReference>
<sequence length="284" mass="31945">MKRITLLLFAIILIIQTQAQNKTDISLFMRSDSLQQAEISAESGDLYSTIGHHGPAIENEWMALRIYFSDKAAIDVYSKARPQLELKEKEWYPTAEEQKEGWGADYYKVGQTVGLGGVRLWDGKKVVKLNPVSNRTARVVKELNCSYMEMLSEGVPYMGRKVDVLVRVTVYSGQRNAKVEAFALTDQPVQFVTGVNYHRGQEIYKTDGLIATWGLHPEDVAAELVELGAAIIYNPADFMQTEDDGKQFLLISKPGKQLKAWISSACGREPEVNTMDEFKKLLSK</sequence>
<dbReference type="Proteomes" id="UP001145087">
    <property type="component" value="Unassembled WGS sequence"/>
</dbReference>
<accession>A0A9X3J9S2</accession>
<dbReference type="EMBL" id="JAPOHD010000066">
    <property type="protein sequence ID" value="MCY1723060.1"/>
    <property type="molecule type" value="Genomic_DNA"/>
</dbReference>
<dbReference type="RefSeq" id="WP_343335385.1">
    <property type="nucleotide sequence ID" value="NZ_JAPOHD010000066.1"/>
</dbReference>
<evidence type="ECO:0000313" key="2">
    <source>
        <dbReference type="EMBL" id="MCY1723060.1"/>
    </source>
</evidence>
<feature type="chain" id="PRO_5040766420" evidence="1">
    <location>
        <begin position="20"/>
        <end position="284"/>
    </location>
</feature>
<name>A0A9X3J9S2_9BACT</name>
<evidence type="ECO:0000256" key="1">
    <source>
        <dbReference type="SAM" id="SignalP"/>
    </source>
</evidence>
<dbReference type="AlphaFoldDB" id="A0A9X3J9S2"/>
<keyword evidence="3" id="KW-1185">Reference proteome</keyword>
<evidence type="ECO:0000313" key="3">
    <source>
        <dbReference type="Proteomes" id="UP001145087"/>
    </source>
</evidence>
<organism evidence="2 3">
    <name type="scientific">Draconibacterium aestuarii</name>
    <dbReference type="NCBI Taxonomy" id="2998507"/>
    <lineage>
        <taxon>Bacteria</taxon>
        <taxon>Pseudomonadati</taxon>
        <taxon>Bacteroidota</taxon>
        <taxon>Bacteroidia</taxon>
        <taxon>Marinilabiliales</taxon>
        <taxon>Prolixibacteraceae</taxon>
        <taxon>Draconibacterium</taxon>
    </lineage>
</organism>
<feature type="signal peptide" evidence="1">
    <location>
        <begin position="1"/>
        <end position="19"/>
    </location>
</feature>
<comment type="caution">
    <text evidence="2">The sequence shown here is derived from an EMBL/GenBank/DDBJ whole genome shotgun (WGS) entry which is preliminary data.</text>
</comment>
<dbReference type="Pfam" id="PF16153">
    <property type="entry name" value="DUF4861"/>
    <property type="match status" value="1"/>
</dbReference>